<feature type="domain" description="Protein kinase" evidence="8">
    <location>
        <begin position="50"/>
        <end position="307"/>
    </location>
</feature>
<dbReference type="FunFam" id="1.10.510.10:FF:000005">
    <property type="entry name" value="cAMP-dependent protein kinase catalytic subunit alpha"/>
    <property type="match status" value="1"/>
</dbReference>
<evidence type="ECO:0000256" key="3">
    <source>
        <dbReference type="ARBA" id="ARBA00022741"/>
    </source>
</evidence>
<dbReference type="Proteomes" id="UP001174909">
    <property type="component" value="Unassembled WGS sequence"/>
</dbReference>
<keyword evidence="4 9" id="KW-0418">Kinase</keyword>
<dbReference type="SMART" id="SM00220">
    <property type="entry name" value="S_TKc"/>
    <property type="match status" value="1"/>
</dbReference>
<evidence type="ECO:0000313" key="9">
    <source>
        <dbReference type="EMBL" id="CAI7997185.1"/>
    </source>
</evidence>
<reference evidence="9" key="1">
    <citation type="submission" date="2023-03" db="EMBL/GenBank/DDBJ databases">
        <authorList>
            <person name="Steffen K."/>
            <person name="Cardenas P."/>
        </authorList>
    </citation>
    <scope>NUCLEOTIDE SEQUENCE</scope>
</reference>
<dbReference type="SUPFAM" id="SSF56112">
    <property type="entry name" value="Protein kinase-like (PK-like)"/>
    <property type="match status" value="1"/>
</dbReference>
<proteinExistence type="inferred from homology"/>
<dbReference type="PANTHER" id="PTHR24353:SF37">
    <property type="entry name" value="CAMP-DEPENDENT PROTEIN KINASE CATALYTIC SUBUNIT PRKX"/>
    <property type="match status" value="1"/>
</dbReference>
<dbReference type="InterPro" id="IPR000719">
    <property type="entry name" value="Prot_kinase_dom"/>
</dbReference>
<dbReference type="InterPro" id="IPR008271">
    <property type="entry name" value="Ser/Thr_kinase_AS"/>
</dbReference>
<dbReference type="GO" id="GO:0004691">
    <property type="term" value="F:cAMP-dependent protein kinase activity"/>
    <property type="evidence" value="ECO:0007669"/>
    <property type="project" value="TreeGrafter"/>
</dbReference>
<dbReference type="GO" id="GO:0005952">
    <property type="term" value="C:cAMP-dependent protein kinase complex"/>
    <property type="evidence" value="ECO:0007669"/>
    <property type="project" value="TreeGrafter"/>
</dbReference>
<evidence type="ECO:0000259" key="8">
    <source>
        <dbReference type="PROSITE" id="PS50011"/>
    </source>
</evidence>
<keyword evidence="3 6" id="KW-0547">Nucleotide-binding</keyword>
<dbReference type="InterPro" id="IPR011009">
    <property type="entry name" value="Kinase-like_dom_sf"/>
</dbReference>
<sequence>MAFGGSDDFRDDMQASALAYNLGKVSLGGAVGPAGKGRDGPAIKYELRDLEIQQTIGTGTFGRVVLTKHLPTGNFFALKIMTISEVIKLKQVEHVNNEKEILMSISHPFIVSVVWTHHDNRFLYMLQEYVIGGELFTYLRTAHRFDNPIAVFFACEIVMVLDYLHSQDIVYRDLKPENILVDITGHIKITDFGFAKRLIGRRTYTLCGTPEYLAPEIIQGRGHGKEVDWWALGILIYEMLVGYPPFFDEHPFRIYEKILEGKIEWPKSGVLDANAKDLIKKLLSRDVTSRLGSLKQGVADVKQHRWFRGVDWDAVLQRKLVVSHISHSKYCTRKSTLDNTFTIVYMPRTNQHPIAQGLTHTQHTLSLLQPGIIPKATHSGDTRNFEHYPEDGWFNVPPLKDRDVLPFKDF</sequence>
<dbReference type="Gene3D" id="3.30.200.20">
    <property type="entry name" value="Phosphorylase Kinase, domain 1"/>
    <property type="match status" value="1"/>
</dbReference>
<organism evidence="9 10">
    <name type="scientific">Geodia barretti</name>
    <name type="common">Barrett's horny sponge</name>
    <dbReference type="NCBI Taxonomy" id="519541"/>
    <lineage>
        <taxon>Eukaryota</taxon>
        <taxon>Metazoa</taxon>
        <taxon>Porifera</taxon>
        <taxon>Demospongiae</taxon>
        <taxon>Heteroscleromorpha</taxon>
        <taxon>Tetractinellida</taxon>
        <taxon>Astrophorina</taxon>
        <taxon>Geodiidae</taxon>
        <taxon>Geodia</taxon>
    </lineage>
</organism>
<gene>
    <name evidence="9" type="ORF">GBAR_LOCUS2087</name>
</gene>
<name>A0AA35QYG8_GEOBA</name>
<keyword evidence="10" id="KW-1185">Reference proteome</keyword>
<comment type="similarity">
    <text evidence="7">Belongs to the protein kinase superfamily.</text>
</comment>
<dbReference type="Gene3D" id="1.10.510.10">
    <property type="entry name" value="Transferase(Phosphotransferase) domain 1"/>
    <property type="match status" value="1"/>
</dbReference>
<dbReference type="CDD" id="cd05580">
    <property type="entry name" value="STKc_PKA_like"/>
    <property type="match status" value="1"/>
</dbReference>
<dbReference type="AlphaFoldDB" id="A0AA35QYG8"/>
<dbReference type="PROSITE" id="PS50011">
    <property type="entry name" value="PROTEIN_KINASE_DOM"/>
    <property type="match status" value="1"/>
</dbReference>
<protein>
    <submittedName>
        <fullName evidence="9">cAMP-dependent protein kinase catalytic subunit PRKX</fullName>
    </submittedName>
</protein>
<dbReference type="Pfam" id="PF00069">
    <property type="entry name" value="Pkinase"/>
    <property type="match status" value="1"/>
</dbReference>
<dbReference type="InterPro" id="IPR017441">
    <property type="entry name" value="Protein_kinase_ATP_BS"/>
</dbReference>
<evidence type="ECO:0000256" key="2">
    <source>
        <dbReference type="ARBA" id="ARBA00022679"/>
    </source>
</evidence>
<evidence type="ECO:0000256" key="4">
    <source>
        <dbReference type="ARBA" id="ARBA00022777"/>
    </source>
</evidence>
<dbReference type="PROSITE" id="PS00108">
    <property type="entry name" value="PROTEIN_KINASE_ST"/>
    <property type="match status" value="1"/>
</dbReference>
<dbReference type="GO" id="GO:0005829">
    <property type="term" value="C:cytosol"/>
    <property type="evidence" value="ECO:0007669"/>
    <property type="project" value="TreeGrafter"/>
</dbReference>
<comment type="caution">
    <text evidence="9">The sequence shown here is derived from an EMBL/GenBank/DDBJ whole genome shotgun (WGS) entry which is preliminary data.</text>
</comment>
<accession>A0AA35QYG8</accession>
<keyword evidence="5 6" id="KW-0067">ATP-binding</keyword>
<evidence type="ECO:0000256" key="6">
    <source>
        <dbReference type="PROSITE-ProRule" id="PRU10141"/>
    </source>
</evidence>
<dbReference type="PROSITE" id="PS00107">
    <property type="entry name" value="PROTEIN_KINASE_ATP"/>
    <property type="match status" value="1"/>
</dbReference>
<dbReference type="GO" id="GO:0005524">
    <property type="term" value="F:ATP binding"/>
    <property type="evidence" value="ECO:0007669"/>
    <property type="project" value="UniProtKB-UniRule"/>
</dbReference>
<evidence type="ECO:0000256" key="5">
    <source>
        <dbReference type="ARBA" id="ARBA00022840"/>
    </source>
</evidence>
<keyword evidence="1 7" id="KW-0723">Serine/threonine-protein kinase</keyword>
<keyword evidence="2" id="KW-0808">Transferase</keyword>
<dbReference type="PANTHER" id="PTHR24353">
    <property type="entry name" value="CYCLIC NUCLEOTIDE-DEPENDENT PROTEIN KINASE"/>
    <property type="match status" value="1"/>
</dbReference>
<dbReference type="EMBL" id="CASHTH010000294">
    <property type="protein sequence ID" value="CAI7997185.1"/>
    <property type="molecule type" value="Genomic_DNA"/>
</dbReference>
<evidence type="ECO:0000256" key="1">
    <source>
        <dbReference type="ARBA" id="ARBA00022527"/>
    </source>
</evidence>
<feature type="binding site" evidence="6">
    <location>
        <position position="79"/>
    </location>
    <ligand>
        <name>ATP</name>
        <dbReference type="ChEBI" id="CHEBI:30616"/>
    </ligand>
</feature>
<evidence type="ECO:0000256" key="7">
    <source>
        <dbReference type="RuleBase" id="RU000304"/>
    </source>
</evidence>
<evidence type="ECO:0000313" key="10">
    <source>
        <dbReference type="Proteomes" id="UP001174909"/>
    </source>
</evidence>